<dbReference type="EMBL" id="JAIRBB010000002">
    <property type="protein sequence ID" value="MCG2430252.1"/>
    <property type="molecule type" value="Genomic_DNA"/>
</dbReference>
<dbReference type="AlphaFoldDB" id="A0A9X1R1U2"/>
<keyword evidence="3" id="KW-1185">Reference proteome</keyword>
<protein>
    <submittedName>
        <fullName evidence="2">Uncharacterized protein</fullName>
    </submittedName>
</protein>
<keyword evidence="1" id="KW-0472">Membrane</keyword>
<feature type="transmembrane region" description="Helical" evidence="1">
    <location>
        <begin position="7"/>
        <end position="27"/>
    </location>
</feature>
<comment type="caution">
    <text evidence="2">The sequence shown here is derived from an EMBL/GenBank/DDBJ whole genome shotgun (WGS) entry which is preliminary data.</text>
</comment>
<accession>A0A9X1R1U2</accession>
<dbReference type="RefSeq" id="WP_237606961.1">
    <property type="nucleotide sequence ID" value="NZ_JAIRBB010000002.1"/>
</dbReference>
<proteinExistence type="predicted"/>
<name>A0A9X1R1U2_9FLAO</name>
<evidence type="ECO:0000313" key="2">
    <source>
        <dbReference type="EMBL" id="MCG2430252.1"/>
    </source>
</evidence>
<organism evidence="2 3">
    <name type="scientific">Aequorivita xiaoshiensis</name>
    <dbReference type="NCBI Taxonomy" id="2874476"/>
    <lineage>
        <taxon>Bacteria</taxon>
        <taxon>Pseudomonadati</taxon>
        <taxon>Bacteroidota</taxon>
        <taxon>Flavobacteriia</taxon>
        <taxon>Flavobacteriales</taxon>
        <taxon>Flavobacteriaceae</taxon>
        <taxon>Aequorivita</taxon>
    </lineage>
</organism>
<gene>
    <name evidence="2" type="ORF">K8344_03895</name>
</gene>
<reference evidence="2" key="1">
    <citation type="submission" date="2021-09" db="EMBL/GenBank/DDBJ databases">
        <title>Genome of Aequorivita sp. strain F64183.</title>
        <authorList>
            <person name="Wang Y."/>
        </authorList>
    </citation>
    <scope>NUCLEOTIDE SEQUENCE</scope>
    <source>
        <strain evidence="2">F64183</strain>
    </source>
</reference>
<sequence>MKNTKITFGIISLIIGIILFILLVDLFSKPSNLTVAFDPIGSFQTYFFSFGFTLGVIGWIIGSVLLIGYLFLFYLIGIWISKKIAKQ</sequence>
<keyword evidence="1" id="KW-0812">Transmembrane</keyword>
<evidence type="ECO:0000313" key="3">
    <source>
        <dbReference type="Proteomes" id="UP001139462"/>
    </source>
</evidence>
<feature type="transmembrane region" description="Helical" evidence="1">
    <location>
        <begin position="47"/>
        <end position="80"/>
    </location>
</feature>
<dbReference type="Proteomes" id="UP001139462">
    <property type="component" value="Unassembled WGS sequence"/>
</dbReference>
<evidence type="ECO:0000256" key="1">
    <source>
        <dbReference type="SAM" id="Phobius"/>
    </source>
</evidence>
<keyword evidence="1" id="KW-1133">Transmembrane helix</keyword>